<dbReference type="InterPro" id="IPR000064">
    <property type="entry name" value="NLP_P60_dom"/>
</dbReference>
<reference evidence="6" key="1">
    <citation type="submission" date="2020-07" db="EMBL/GenBank/DDBJ databases">
        <title>Huge and variable diversity of episymbiotic CPR bacteria and DPANN archaea in groundwater ecosystems.</title>
        <authorList>
            <person name="He C.Y."/>
            <person name="Keren R."/>
            <person name="Whittaker M."/>
            <person name="Farag I.F."/>
            <person name="Doudna J."/>
            <person name="Cate J.H.D."/>
            <person name="Banfield J.F."/>
        </authorList>
    </citation>
    <scope>NUCLEOTIDE SEQUENCE</scope>
    <source>
        <strain evidence="6">NC_groundwater_17_Pr7_B-0.1um_64_12</strain>
    </source>
</reference>
<keyword evidence="2" id="KW-0645">Protease</keyword>
<protein>
    <submittedName>
        <fullName evidence="6">C40 family peptidase</fullName>
    </submittedName>
</protein>
<dbReference type="EMBL" id="JACOSL010000026">
    <property type="protein sequence ID" value="MBI1756209.1"/>
    <property type="molecule type" value="Genomic_DNA"/>
</dbReference>
<comment type="caution">
    <text evidence="6">The sequence shown here is derived from an EMBL/GenBank/DDBJ whole genome shotgun (WGS) entry which is preliminary data.</text>
</comment>
<gene>
    <name evidence="6" type="ORF">HYR64_03780</name>
</gene>
<evidence type="ECO:0000256" key="2">
    <source>
        <dbReference type="ARBA" id="ARBA00022670"/>
    </source>
</evidence>
<keyword evidence="4" id="KW-0788">Thiol protease</keyword>
<evidence type="ECO:0000259" key="5">
    <source>
        <dbReference type="PROSITE" id="PS51935"/>
    </source>
</evidence>
<evidence type="ECO:0000256" key="1">
    <source>
        <dbReference type="ARBA" id="ARBA00007074"/>
    </source>
</evidence>
<comment type="similarity">
    <text evidence="1">Belongs to the peptidase C40 family.</text>
</comment>
<evidence type="ECO:0000256" key="3">
    <source>
        <dbReference type="ARBA" id="ARBA00022801"/>
    </source>
</evidence>
<dbReference type="Gene3D" id="3.90.1720.10">
    <property type="entry name" value="endopeptidase domain like (from Nostoc punctiforme)"/>
    <property type="match status" value="1"/>
</dbReference>
<dbReference type="InterPro" id="IPR038765">
    <property type="entry name" value="Papain-like_cys_pep_sf"/>
</dbReference>
<keyword evidence="3" id="KW-0378">Hydrolase</keyword>
<dbReference type="GO" id="GO:0008234">
    <property type="term" value="F:cysteine-type peptidase activity"/>
    <property type="evidence" value="ECO:0007669"/>
    <property type="project" value="UniProtKB-KW"/>
</dbReference>
<evidence type="ECO:0000256" key="4">
    <source>
        <dbReference type="ARBA" id="ARBA00022807"/>
    </source>
</evidence>
<dbReference type="SUPFAM" id="SSF54001">
    <property type="entry name" value="Cysteine proteinases"/>
    <property type="match status" value="1"/>
</dbReference>
<dbReference type="AlphaFoldDB" id="A0A931PTC2"/>
<proteinExistence type="inferred from homology"/>
<dbReference type="GO" id="GO:0006508">
    <property type="term" value="P:proteolysis"/>
    <property type="evidence" value="ECO:0007669"/>
    <property type="project" value="UniProtKB-KW"/>
</dbReference>
<organism evidence="6 7">
    <name type="scientific">Fimbriimonas ginsengisoli</name>
    <dbReference type="NCBI Taxonomy" id="1005039"/>
    <lineage>
        <taxon>Bacteria</taxon>
        <taxon>Bacillati</taxon>
        <taxon>Armatimonadota</taxon>
        <taxon>Fimbriimonadia</taxon>
        <taxon>Fimbriimonadales</taxon>
        <taxon>Fimbriimonadaceae</taxon>
        <taxon>Fimbriimonas</taxon>
    </lineage>
</organism>
<dbReference type="Pfam" id="PF00877">
    <property type="entry name" value="NLPC_P60"/>
    <property type="match status" value="1"/>
</dbReference>
<accession>A0A931PTC2</accession>
<feature type="domain" description="NlpC/P60" evidence="5">
    <location>
        <begin position="1"/>
        <end position="165"/>
    </location>
</feature>
<dbReference type="PROSITE" id="PS51935">
    <property type="entry name" value="NLPC_P60"/>
    <property type="match status" value="1"/>
</dbReference>
<evidence type="ECO:0000313" key="7">
    <source>
        <dbReference type="Proteomes" id="UP000727962"/>
    </source>
</evidence>
<sequence>MHPSDVIAIARSFLGTPFVLDGRVKGQGIDCGGLIVGVFREAGLACPDPLPLDGGESVSGQAAVAPAKALANAREGERPGDLTDIMARFGGEAFRPVEDEMREGDVLEFATRYQRNHLAILTRPPQGAEPGWILHAWDSPSFRCVVEHPMNGWWLSRLHSVWRHRNLSK</sequence>
<name>A0A931PTC2_FIMGI</name>
<evidence type="ECO:0000313" key="6">
    <source>
        <dbReference type="EMBL" id="MBI1756209.1"/>
    </source>
</evidence>
<dbReference type="Proteomes" id="UP000727962">
    <property type="component" value="Unassembled WGS sequence"/>
</dbReference>